<feature type="transmembrane region" description="Helical" evidence="16">
    <location>
        <begin position="810"/>
        <end position="829"/>
    </location>
</feature>
<keyword evidence="9" id="KW-0675">Receptor</keyword>
<evidence type="ECO:0000256" key="12">
    <source>
        <dbReference type="ARBA" id="ARBA00023286"/>
    </source>
</evidence>
<dbReference type="SMART" id="SM00918">
    <property type="entry name" value="Lig_chan-Glu_bd"/>
    <property type="match status" value="1"/>
</dbReference>
<evidence type="ECO:0000256" key="16">
    <source>
        <dbReference type="SAM" id="Phobius"/>
    </source>
</evidence>
<feature type="transmembrane region" description="Helical" evidence="16">
    <location>
        <begin position="622"/>
        <end position="646"/>
    </location>
</feature>
<evidence type="ECO:0000256" key="15">
    <source>
        <dbReference type="SAM" id="MobiDB-lite"/>
    </source>
</evidence>
<keyword evidence="12" id="KW-1071">Ligand-gated ion channel</keyword>
<dbReference type="InterPro" id="IPR001828">
    <property type="entry name" value="ANF_lig-bd_rcpt"/>
</dbReference>
<proteinExistence type="predicted"/>
<evidence type="ECO:0000313" key="19">
    <source>
        <dbReference type="EMBL" id="KAK6191531.1"/>
    </source>
</evidence>
<keyword evidence="2" id="KW-0813">Transport</keyword>
<keyword evidence="13" id="KW-0407">Ion channel</keyword>
<dbReference type="Pfam" id="PF01094">
    <property type="entry name" value="ANF_receptor"/>
    <property type="match status" value="1"/>
</dbReference>
<protein>
    <submittedName>
        <fullName evidence="19">Uncharacterized protein</fullName>
    </submittedName>
</protein>
<evidence type="ECO:0000259" key="17">
    <source>
        <dbReference type="SMART" id="SM00079"/>
    </source>
</evidence>
<sequence>MLTRELFYTWIAIGLGISALIPGIETRCKRTANGKRYRLTIALLADDNNSNVTQQEGILMKNVVLTGEVGKCFLSPHYLKLKVHDSLGMDKKGWTWIKNGMEQASLSQGTRPGTRPNLIIGPFYTNLAMMLEREGIAYLVTDYKGFDWIDMSRVEDRVKWKTIVEIRPPAQEQNLAVVDLFSVNEWDSAVMVMPGQPRDNQECQDLASQLLNKQVSLIPYSVEARSDNAEAMIKEILRNARLSRQRHIIVCSPRDERDKLIEKVLKEAKLFDMLSKSKQYFIFVDPSSYLQPFAGANQMYRFGLFSARCQLLAFRYIRPSYDGTMQSAMEAASIDAARVTTLGLNRYITDQQETTNSFSDARFIKALKSVSLENGKTGIIHFNATGQREGYTLDLYKHGGEDMYERIAEWSFNGTSPDYRLNQTGIVNDPRKKPQIGIFPELVKVVVVIEDPFVMTKSISMERENREEFEGFTIDLLNHLQSALNFRYEIYVSPNNQYGAIWDGMVGEVKSGNATLAMGAISITSQREAAIDFSLGVLSTGVNILVSMPADHYTIFQFLKPFSLELWMAILGSSVVVSLVYFVLDYTRSEKKFTLKETLWFSVGTLLKRGTDFSPRPISQRVLTAGFGFFVLITVATYTANMAAFLTTKNLGKTITSFESLSENDDISCGTVRNSATMNFLSMGTKPVFKRLWEKIQESDGLVSNSSEGRERVARGNYAFIFDYLINAYSEGADCDIKAVASPILIQEHGIGMAEGAPFKTSINIELLKLKENGVLQGLKKKWWDDKRKCNIDVGNKKKSNVQFGVSHTAGVFILGAFGISCGVAFFLFKKFYLIAKPASRNTDEEDEKEKKQLCNASPGSVSRSSKHSIPTPV</sequence>
<comment type="subcellular location">
    <subcellularLocation>
        <location evidence="1">Membrane</location>
        <topology evidence="1">Multi-pass membrane protein</topology>
    </subcellularLocation>
    <subcellularLocation>
        <location evidence="14">Postsynaptic cell membrane</location>
    </subcellularLocation>
</comment>
<dbReference type="GO" id="GO:0045211">
    <property type="term" value="C:postsynaptic membrane"/>
    <property type="evidence" value="ECO:0007669"/>
    <property type="project" value="UniProtKB-SubCell"/>
</dbReference>
<keyword evidence="8 16" id="KW-0472">Membrane</keyword>
<keyword evidence="4 16" id="KW-1133">Transmembrane helix</keyword>
<dbReference type="Pfam" id="PF00060">
    <property type="entry name" value="Lig_chan"/>
    <property type="match status" value="1"/>
</dbReference>
<dbReference type="EMBL" id="JAZGQO010000002">
    <property type="protein sequence ID" value="KAK6191531.1"/>
    <property type="molecule type" value="Genomic_DNA"/>
</dbReference>
<gene>
    <name evidence="19" type="ORF">SNE40_003196</name>
</gene>
<evidence type="ECO:0000256" key="5">
    <source>
        <dbReference type="ARBA" id="ARBA00023018"/>
    </source>
</evidence>
<dbReference type="AlphaFoldDB" id="A0AAN8K990"/>
<evidence type="ECO:0000256" key="14">
    <source>
        <dbReference type="ARBA" id="ARBA00034100"/>
    </source>
</evidence>
<keyword evidence="20" id="KW-1185">Reference proteome</keyword>
<evidence type="ECO:0000256" key="4">
    <source>
        <dbReference type="ARBA" id="ARBA00022989"/>
    </source>
</evidence>
<evidence type="ECO:0000256" key="1">
    <source>
        <dbReference type="ARBA" id="ARBA00004141"/>
    </source>
</evidence>
<comment type="caution">
    <text evidence="19">The sequence shown here is derived from an EMBL/GenBank/DDBJ whole genome shotgun (WGS) entry which is preliminary data.</text>
</comment>
<evidence type="ECO:0000256" key="10">
    <source>
        <dbReference type="ARBA" id="ARBA00023180"/>
    </source>
</evidence>
<feature type="compositionally biased region" description="Polar residues" evidence="15">
    <location>
        <begin position="855"/>
        <end position="864"/>
    </location>
</feature>
<evidence type="ECO:0000256" key="2">
    <source>
        <dbReference type="ARBA" id="ARBA00022448"/>
    </source>
</evidence>
<dbReference type="InterPro" id="IPR028082">
    <property type="entry name" value="Peripla_BP_I"/>
</dbReference>
<dbReference type="FunFam" id="1.10.287.70:FF:000143">
    <property type="entry name" value="Probable glutamate receptor"/>
    <property type="match status" value="1"/>
</dbReference>
<dbReference type="Pfam" id="PF10613">
    <property type="entry name" value="Lig_chan-Glu_bd"/>
    <property type="match status" value="1"/>
</dbReference>
<feature type="domain" description="Ionotropic glutamate receptor C-terminal" evidence="17">
    <location>
        <begin position="442"/>
        <end position="786"/>
    </location>
</feature>
<evidence type="ECO:0000256" key="11">
    <source>
        <dbReference type="ARBA" id="ARBA00023257"/>
    </source>
</evidence>
<dbReference type="InterPro" id="IPR001320">
    <property type="entry name" value="Iontro_rcpt_C"/>
</dbReference>
<evidence type="ECO:0000259" key="18">
    <source>
        <dbReference type="SMART" id="SM00918"/>
    </source>
</evidence>
<dbReference type="GO" id="GO:0043226">
    <property type="term" value="C:organelle"/>
    <property type="evidence" value="ECO:0007669"/>
    <property type="project" value="UniProtKB-ARBA"/>
</dbReference>
<name>A0AAN8K990_PATCE</name>
<keyword evidence="5" id="KW-0770">Synapse</keyword>
<organism evidence="19 20">
    <name type="scientific">Patella caerulea</name>
    <name type="common">Rayed Mediterranean limpet</name>
    <dbReference type="NCBI Taxonomy" id="87958"/>
    <lineage>
        <taxon>Eukaryota</taxon>
        <taxon>Metazoa</taxon>
        <taxon>Spiralia</taxon>
        <taxon>Lophotrochozoa</taxon>
        <taxon>Mollusca</taxon>
        <taxon>Gastropoda</taxon>
        <taxon>Patellogastropoda</taxon>
        <taxon>Patelloidea</taxon>
        <taxon>Patellidae</taxon>
        <taxon>Patella</taxon>
    </lineage>
</organism>
<keyword evidence="11" id="KW-0628">Postsynaptic cell membrane</keyword>
<dbReference type="InterPro" id="IPR019594">
    <property type="entry name" value="Glu/Gly-bd"/>
</dbReference>
<dbReference type="SUPFAM" id="SSF53850">
    <property type="entry name" value="Periplasmic binding protein-like II"/>
    <property type="match status" value="1"/>
</dbReference>
<keyword evidence="6" id="KW-0175">Coiled coil</keyword>
<dbReference type="FunFam" id="3.40.190.10:FF:000078">
    <property type="entry name" value="glutamate receptor ionotropic, NMDA 3B"/>
    <property type="match status" value="1"/>
</dbReference>
<evidence type="ECO:0000256" key="9">
    <source>
        <dbReference type="ARBA" id="ARBA00023170"/>
    </source>
</evidence>
<feature type="region of interest" description="Disordered" evidence="15">
    <location>
        <begin position="841"/>
        <end position="874"/>
    </location>
</feature>
<dbReference type="SMART" id="SM00079">
    <property type="entry name" value="PBPe"/>
    <property type="match status" value="1"/>
</dbReference>
<reference evidence="19 20" key="1">
    <citation type="submission" date="2024-01" db="EMBL/GenBank/DDBJ databases">
        <title>The genome of the rayed Mediterranean limpet Patella caerulea (Linnaeus, 1758).</title>
        <authorList>
            <person name="Anh-Thu Weber A."/>
            <person name="Halstead-Nussloch G."/>
        </authorList>
    </citation>
    <scope>NUCLEOTIDE SEQUENCE [LARGE SCALE GENOMIC DNA]</scope>
    <source>
        <strain evidence="19">AATW-2023a</strain>
        <tissue evidence="19">Whole specimen</tissue>
    </source>
</reference>
<keyword evidence="3 16" id="KW-0812">Transmembrane</keyword>
<dbReference type="GO" id="GO:0015276">
    <property type="term" value="F:ligand-gated monoatomic ion channel activity"/>
    <property type="evidence" value="ECO:0007669"/>
    <property type="project" value="InterPro"/>
</dbReference>
<dbReference type="InterPro" id="IPR015683">
    <property type="entry name" value="Ionotropic_Glu_rcpt"/>
</dbReference>
<accession>A0AAN8K990</accession>
<dbReference type="Gene3D" id="1.10.287.70">
    <property type="match status" value="1"/>
</dbReference>
<dbReference type="PANTHER" id="PTHR18966">
    <property type="entry name" value="IONOTROPIC GLUTAMATE RECEPTOR"/>
    <property type="match status" value="1"/>
</dbReference>
<feature type="transmembrane region" description="Helical" evidence="16">
    <location>
        <begin position="6"/>
        <end position="24"/>
    </location>
</feature>
<dbReference type="SUPFAM" id="SSF53822">
    <property type="entry name" value="Periplasmic binding protein-like I"/>
    <property type="match status" value="1"/>
</dbReference>
<dbReference type="Gene3D" id="3.40.190.10">
    <property type="entry name" value="Periplasmic binding protein-like II"/>
    <property type="match status" value="2"/>
</dbReference>
<dbReference type="Gene3D" id="3.40.50.2300">
    <property type="match status" value="1"/>
</dbReference>
<dbReference type="Proteomes" id="UP001347796">
    <property type="component" value="Unassembled WGS sequence"/>
</dbReference>
<evidence type="ECO:0000256" key="3">
    <source>
        <dbReference type="ARBA" id="ARBA00022692"/>
    </source>
</evidence>
<evidence type="ECO:0000256" key="8">
    <source>
        <dbReference type="ARBA" id="ARBA00023136"/>
    </source>
</evidence>
<evidence type="ECO:0000313" key="20">
    <source>
        <dbReference type="Proteomes" id="UP001347796"/>
    </source>
</evidence>
<keyword evidence="7" id="KW-0406">Ion transport</keyword>
<evidence type="ECO:0000256" key="13">
    <source>
        <dbReference type="ARBA" id="ARBA00023303"/>
    </source>
</evidence>
<evidence type="ECO:0000256" key="7">
    <source>
        <dbReference type="ARBA" id="ARBA00023065"/>
    </source>
</evidence>
<keyword evidence="10" id="KW-0325">Glycoprotein</keyword>
<feature type="domain" description="Ionotropic glutamate receptor L-glutamate and glycine-binding" evidence="18">
    <location>
        <begin position="452"/>
        <end position="511"/>
    </location>
</feature>
<feature type="transmembrane region" description="Helical" evidence="16">
    <location>
        <begin position="566"/>
        <end position="584"/>
    </location>
</feature>
<evidence type="ECO:0000256" key="6">
    <source>
        <dbReference type="ARBA" id="ARBA00023054"/>
    </source>
</evidence>